<dbReference type="AlphaFoldDB" id="A0A8S1UC61"/>
<keyword evidence="1" id="KW-0812">Transmembrane</keyword>
<evidence type="ECO:0000313" key="2">
    <source>
        <dbReference type="EMBL" id="CAD8162841.1"/>
    </source>
</evidence>
<feature type="transmembrane region" description="Helical" evidence="1">
    <location>
        <begin position="38"/>
        <end position="57"/>
    </location>
</feature>
<accession>A0A8S1UC61</accession>
<gene>
    <name evidence="2" type="ORF">PPENT_87.1.T0380269</name>
</gene>
<keyword evidence="1" id="KW-0472">Membrane</keyword>
<evidence type="ECO:0000313" key="3">
    <source>
        <dbReference type="Proteomes" id="UP000689195"/>
    </source>
</evidence>
<evidence type="ECO:0000256" key="1">
    <source>
        <dbReference type="SAM" id="Phobius"/>
    </source>
</evidence>
<evidence type="ECO:0008006" key="4">
    <source>
        <dbReference type="Google" id="ProtNLM"/>
    </source>
</evidence>
<sequence length="441" mass="53535">MFWIIKYSLLFLIICGVTIIRDRELIDNELEYHKQINYGLWIILIPFLALLLPIFTYKTRTDNNGQMLKSSYLNKVEILKQHKNKNYNQDHQVSKKEEFVQTDFDTYYNYVMVTQDNKGDLKEVGQDQIQADINQNILTDHFQDNKYYQLENTQQFLLQQNDKQNNDLVLNSLSYISHNNCYDTERKSITLNSKIFHTYSNSYQMKDLNQTQEKRLESYLQLSKILQIIDAVPLIVLKQYEEFMINNRKERRNLIYKDLNTLTDTDAQNYIELLKILFTFHENLIRKGQKYYIIKNKMNYKHFIKSFNNYLLDPMTSNEILSHQRFALQQLKFSLHKRQVLLQYQVLEIYQILINLMNNPNEILNKIFAQFNNQSESVYLYSILQYYLEDYVYYQQKIEDEDFQRYLKIYYNCNEIINMQYSLDEGINQYIYQKQRLLNQN</sequence>
<organism evidence="2 3">
    <name type="scientific">Paramecium pentaurelia</name>
    <dbReference type="NCBI Taxonomy" id="43138"/>
    <lineage>
        <taxon>Eukaryota</taxon>
        <taxon>Sar</taxon>
        <taxon>Alveolata</taxon>
        <taxon>Ciliophora</taxon>
        <taxon>Intramacronucleata</taxon>
        <taxon>Oligohymenophorea</taxon>
        <taxon>Peniculida</taxon>
        <taxon>Parameciidae</taxon>
        <taxon>Paramecium</taxon>
    </lineage>
</organism>
<name>A0A8S1UC61_9CILI</name>
<keyword evidence="1" id="KW-1133">Transmembrane helix</keyword>
<keyword evidence="3" id="KW-1185">Reference proteome</keyword>
<proteinExistence type="predicted"/>
<protein>
    <recommendedName>
        <fullName evidence="4">Transmembrane protein</fullName>
    </recommendedName>
</protein>
<dbReference type="EMBL" id="CAJJDO010000038">
    <property type="protein sequence ID" value="CAD8162841.1"/>
    <property type="molecule type" value="Genomic_DNA"/>
</dbReference>
<comment type="caution">
    <text evidence="2">The sequence shown here is derived from an EMBL/GenBank/DDBJ whole genome shotgun (WGS) entry which is preliminary data.</text>
</comment>
<dbReference type="Proteomes" id="UP000689195">
    <property type="component" value="Unassembled WGS sequence"/>
</dbReference>
<reference evidence="2" key="1">
    <citation type="submission" date="2021-01" db="EMBL/GenBank/DDBJ databases">
        <authorList>
            <consortium name="Genoscope - CEA"/>
            <person name="William W."/>
        </authorList>
    </citation>
    <scope>NUCLEOTIDE SEQUENCE</scope>
</reference>